<evidence type="ECO:0000256" key="3">
    <source>
        <dbReference type="ARBA" id="ARBA00023015"/>
    </source>
</evidence>
<evidence type="ECO:0000313" key="11">
    <source>
        <dbReference type="Proteomes" id="UP001346149"/>
    </source>
</evidence>
<proteinExistence type="predicted"/>
<comment type="subcellular location">
    <subcellularLocation>
        <location evidence="1">Nucleus</location>
    </subcellularLocation>
</comment>
<feature type="compositionally biased region" description="Low complexity" evidence="7">
    <location>
        <begin position="278"/>
        <end position="294"/>
    </location>
</feature>
<feature type="domain" description="Myb-like" evidence="8">
    <location>
        <begin position="191"/>
        <end position="241"/>
    </location>
</feature>
<evidence type="ECO:0000256" key="7">
    <source>
        <dbReference type="SAM" id="MobiDB-lite"/>
    </source>
</evidence>
<name>A0AAN7M2X6_TRANT</name>
<reference evidence="10 11" key="1">
    <citation type="journal article" date="2023" name="Hortic Res">
        <title>Pangenome of water caltrop reveals structural variations and asymmetric subgenome divergence after allopolyploidization.</title>
        <authorList>
            <person name="Zhang X."/>
            <person name="Chen Y."/>
            <person name="Wang L."/>
            <person name="Yuan Y."/>
            <person name="Fang M."/>
            <person name="Shi L."/>
            <person name="Lu R."/>
            <person name="Comes H.P."/>
            <person name="Ma Y."/>
            <person name="Chen Y."/>
            <person name="Huang G."/>
            <person name="Zhou Y."/>
            <person name="Zheng Z."/>
            <person name="Qiu Y."/>
        </authorList>
    </citation>
    <scope>NUCLEOTIDE SEQUENCE [LARGE SCALE GENOMIC DNA]</scope>
    <source>
        <strain evidence="10">F231</strain>
    </source>
</reference>
<feature type="region of interest" description="Disordered" evidence="7">
    <location>
        <begin position="119"/>
        <end position="141"/>
    </location>
</feature>
<keyword evidence="11" id="KW-1185">Reference proteome</keyword>
<organism evidence="10 11">
    <name type="scientific">Trapa natans</name>
    <name type="common">Water chestnut</name>
    <dbReference type="NCBI Taxonomy" id="22666"/>
    <lineage>
        <taxon>Eukaryota</taxon>
        <taxon>Viridiplantae</taxon>
        <taxon>Streptophyta</taxon>
        <taxon>Embryophyta</taxon>
        <taxon>Tracheophyta</taxon>
        <taxon>Spermatophyta</taxon>
        <taxon>Magnoliopsida</taxon>
        <taxon>eudicotyledons</taxon>
        <taxon>Gunneridae</taxon>
        <taxon>Pentapetalae</taxon>
        <taxon>rosids</taxon>
        <taxon>malvids</taxon>
        <taxon>Myrtales</taxon>
        <taxon>Lythraceae</taxon>
        <taxon>Trapa</taxon>
    </lineage>
</organism>
<feature type="compositionally biased region" description="Basic and acidic residues" evidence="7">
    <location>
        <begin position="29"/>
        <end position="42"/>
    </location>
</feature>
<dbReference type="InterPro" id="IPR050560">
    <property type="entry name" value="MYB_TF"/>
</dbReference>
<dbReference type="InterPro" id="IPR017930">
    <property type="entry name" value="Myb_dom"/>
</dbReference>
<dbReference type="PANTHER" id="PTHR45614:SF218">
    <property type="entry name" value="TRANSCRIPTION FACTOR MYB119-RELATED"/>
    <property type="match status" value="1"/>
</dbReference>
<dbReference type="PANTHER" id="PTHR45614">
    <property type="entry name" value="MYB PROTEIN-RELATED"/>
    <property type="match status" value="1"/>
</dbReference>
<feature type="compositionally biased region" description="Polar residues" evidence="7">
    <location>
        <begin position="252"/>
        <end position="261"/>
    </location>
</feature>
<feature type="domain" description="Myb-like" evidence="8">
    <location>
        <begin position="139"/>
        <end position="190"/>
    </location>
</feature>
<gene>
    <name evidence="10" type="ORF">SAY86_031310</name>
</gene>
<keyword evidence="2" id="KW-0677">Repeat</keyword>
<dbReference type="GO" id="GO:0000981">
    <property type="term" value="F:DNA-binding transcription factor activity, RNA polymerase II-specific"/>
    <property type="evidence" value="ECO:0007669"/>
    <property type="project" value="TreeGrafter"/>
</dbReference>
<dbReference type="GO" id="GO:0000978">
    <property type="term" value="F:RNA polymerase II cis-regulatory region sequence-specific DNA binding"/>
    <property type="evidence" value="ECO:0007669"/>
    <property type="project" value="TreeGrafter"/>
</dbReference>
<keyword evidence="5" id="KW-0804">Transcription</keyword>
<dbReference type="FunFam" id="1.10.10.60:FF:000010">
    <property type="entry name" value="Transcriptional activator Myb isoform A"/>
    <property type="match status" value="1"/>
</dbReference>
<evidence type="ECO:0000256" key="4">
    <source>
        <dbReference type="ARBA" id="ARBA00023125"/>
    </source>
</evidence>
<dbReference type="GO" id="GO:0005634">
    <property type="term" value="C:nucleus"/>
    <property type="evidence" value="ECO:0007669"/>
    <property type="project" value="UniProtKB-SubCell"/>
</dbReference>
<dbReference type="SUPFAM" id="SSF46689">
    <property type="entry name" value="Homeodomain-like"/>
    <property type="match status" value="1"/>
</dbReference>
<comment type="caution">
    <text evidence="10">The sequence shown here is derived from an EMBL/GenBank/DDBJ whole genome shotgun (WGS) entry which is preliminary data.</text>
</comment>
<evidence type="ECO:0000256" key="6">
    <source>
        <dbReference type="ARBA" id="ARBA00023242"/>
    </source>
</evidence>
<dbReference type="SMART" id="SM00717">
    <property type="entry name" value="SANT"/>
    <property type="match status" value="2"/>
</dbReference>
<dbReference type="CDD" id="cd00167">
    <property type="entry name" value="SANT"/>
    <property type="match status" value="2"/>
</dbReference>
<dbReference type="Proteomes" id="UP001346149">
    <property type="component" value="Unassembled WGS sequence"/>
</dbReference>
<keyword evidence="4" id="KW-0238">DNA-binding</keyword>
<evidence type="ECO:0000259" key="9">
    <source>
        <dbReference type="PROSITE" id="PS51294"/>
    </source>
</evidence>
<dbReference type="PROSITE" id="PS51294">
    <property type="entry name" value="HTH_MYB"/>
    <property type="match status" value="2"/>
</dbReference>
<feature type="domain" description="HTH myb-type" evidence="9">
    <location>
        <begin position="195"/>
        <end position="245"/>
    </location>
</feature>
<dbReference type="Gene3D" id="1.10.10.60">
    <property type="entry name" value="Homeodomain-like"/>
    <property type="match status" value="2"/>
</dbReference>
<evidence type="ECO:0000313" key="10">
    <source>
        <dbReference type="EMBL" id="KAK4790897.1"/>
    </source>
</evidence>
<dbReference type="AlphaFoldDB" id="A0AAN7M2X6"/>
<dbReference type="InterPro" id="IPR009057">
    <property type="entry name" value="Homeodomain-like_sf"/>
</dbReference>
<dbReference type="PROSITE" id="PS50090">
    <property type="entry name" value="MYB_LIKE"/>
    <property type="match status" value="2"/>
</dbReference>
<evidence type="ECO:0000256" key="2">
    <source>
        <dbReference type="ARBA" id="ARBA00022737"/>
    </source>
</evidence>
<feature type="compositionally biased region" description="Basic residues" evidence="7">
    <location>
        <begin position="241"/>
        <end position="251"/>
    </location>
</feature>
<protein>
    <submittedName>
        <fullName evidence="10">Uncharacterized protein</fullName>
    </submittedName>
</protein>
<evidence type="ECO:0000259" key="8">
    <source>
        <dbReference type="PROSITE" id="PS50090"/>
    </source>
</evidence>
<dbReference type="Pfam" id="PF13921">
    <property type="entry name" value="Myb_DNA-bind_6"/>
    <property type="match status" value="1"/>
</dbReference>
<feature type="compositionally biased region" description="Basic and acidic residues" evidence="7">
    <location>
        <begin position="51"/>
        <end position="61"/>
    </location>
</feature>
<accession>A0AAN7M2X6</accession>
<evidence type="ECO:0000256" key="1">
    <source>
        <dbReference type="ARBA" id="ARBA00004123"/>
    </source>
</evidence>
<feature type="domain" description="HTH myb-type" evidence="9">
    <location>
        <begin position="139"/>
        <end position="194"/>
    </location>
</feature>
<dbReference type="InterPro" id="IPR001005">
    <property type="entry name" value="SANT/Myb"/>
</dbReference>
<evidence type="ECO:0000256" key="5">
    <source>
        <dbReference type="ARBA" id="ARBA00023163"/>
    </source>
</evidence>
<sequence length="447" mass="51294">MEEEQVYGRRGRAQPRKPQNQPLTPIERFLLDHENHTSHDQPRAGSSENNENPHRVNEGQEIKPPPLHYQEDDDNHFLSLVAAGFKEPAISLVSELFFLDQETNYNRNENVSLRKELAVDSSTTSKRAPPEKRLKRTPSKSLIKGQWSEEEDRELTRLVKQYGDKKWAQIAEKLAGRAGKQCRERWHNHLRSGIKKDRWSEEEERMLVETHMKVGNRWAEIAKYIPGRTENTIKNHWNATKRRQNSQRKNKAFQNNPNPNQSVLENYIKQKTISSAAITAPSSSTPSDVDLSSVEEPTLNSTTLPELSDIAAYDEELSFMEKLFADNPLSMHSESSSLPFPNPYSLETPQSLNTLVPNPNEEFFYLHGLDHAPNMLLNDASLASSTSYYGWENRGLVHMNENQASTFTRREMDLNENQASTCTEVREMDLMEMVSSSLQHCRGSNFT</sequence>
<feature type="region of interest" description="Disordered" evidence="7">
    <location>
        <begin position="278"/>
        <end position="298"/>
    </location>
</feature>
<feature type="region of interest" description="Disordered" evidence="7">
    <location>
        <begin position="1"/>
        <end position="71"/>
    </location>
</feature>
<keyword evidence="6" id="KW-0539">Nucleus</keyword>
<feature type="region of interest" description="Disordered" evidence="7">
    <location>
        <begin position="241"/>
        <end position="261"/>
    </location>
</feature>
<dbReference type="EMBL" id="JAXQNO010000009">
    <property type="protein sequence ID" value="KAK4790897.1"/>
    <property type="molecule type" value="Genomic_DNA"/>
</dbReference>
<keyword evidence="3" id="KW-0805">Transcription regulation</keyword>